<dbReference type="EMBL" id="UINC01081046">
    <property type="protein sequence ID" value="SVC24552.1"/>
    <property type="molecule type" value="Genomic_DNA"/>
</dbReference>
<sequence>RTVAAGAYARSSQGPASLPELAGHLEEPNAYVRMRFLLAMERILGHRISDEEYSLTGDRALRRAQTRDLRGRLPNL</sequence>
<gene>
    <name evidence="2" type="ORF">METZ01_LOCUS277406</name>
</gene>
<accession>A0A382KMK0</accession>
<evidence type="ECO:0000256" key="1">
    <source>
        <dbReference type="SAM" id="MobiDB-lite"/>
    </source>
</evidence>
<reference evidence="2" key="1">
    <citation type="submission" date="2018-05" db="EMBL/GenBank/DDBJ databases">
        <authorList>
            <person name="Lanie J.A."/>
            <person name="Ng W.-L."/>
            <person name="Kazmierczak K.M."/>
            <person name="Andrzejewski T.M."/>
            <person name="Davidsen T.M."/>
            <person name="Wayne K.J."/>
            <person name="Tettelin H."/>
            <person name="Glass J.I."/>
            <person name="Rusch D."/>
            <person name="Podicherti R."/>
            <person name="Tsui H.-C.T."/>
            <person name="Winkler M.E."/>
        </authorList>
    </citation>
    <scope>NUCLEOTIDE SEQUENCE</scope>
</reference>
<name>A0A382KMK0_9ZZZZ</name>
<protein>
    <submittedName>
        <fullName evidence="2">Uncharacterized protein</fullName>
    </submittedName>
</protein>
<feature type="non-terminal residue" evidence="2">
    <location>
        <position position="1"/>
    </location>
</feature>
<proteinExistence type="predicted"/>
<evidence type="ECO:0000313" key="2">
    <source>
        <dbReference type="EMBL" id="SVC24552.1"/>
    </source>
</evidence>
<dbReference type="AlphaFoldDB" id="A0A382KMK0"/>
<feature type="region of interest" description="Disordered" evidence="1">
    <location>
        <begin position="1"/>
        <end position="21"/>
    </location>
</feature>
<organism evidence="2">
    <name type="scientific">marine metagenome</name>
    <dbReference type="NCBI Taxonomy" id="408172"/>
    <lineage>
        <taxon>unclassified sequences</taxon>
        <taxon>metagenomes</taxon>
        <taxon>ecological metagenomes</taxon>
    </lineage>
</organism>